<dbReference type="GO" id="GO:0003723">
    <property type="term" value="F:RNA binding"/>
    <property type="evidence" value="ECO:0007669"/>
    <property type="project" value="UniProtKB-UniRule"/>
</dbReference>
<evidence type="ECO:0000313" key="5">
    <source>
        <dbReference type="Ensembl" id="ENSSRHP00000036137.1"/>
    </source>
</evidence>
<dbReference type="SMART" id="SM00360">
    <property type="entry name" value="RRM"/>
    <property type="match status" value="4"/>
</dbReference>
<dbReference type="InterPro" id="IPR000504">
    <property type="entry name" value="RRM_dom"/>
</dbReference>
<evidence type="ECO:0000256" key="2">
    <source>
        <dbReference type="ARBA" id="ARBA00022884"/>
    </source>
</evidence>
<dbReference type="FunFam" id="3.30.70.330:FF:000021">
    <property type="entry name" value="Polyadenylate-binding protein"/>
    <property type="match status" value="1"/>
</dbReference>
<sequence length="540" mass="60218">MNSSGPAYPLASLYVGDLHPDVTEAMLYQKFSPAGQIMSIRVCRDVITRRSLGYAYINFQQPADAECALDTMNHEVIKGRPIRIMWSQRDPGLRKSGVGNIFIKNMDESIDNKALYDTFSAFGNILSCKVVCDENGSKGYGFVHFETQEAANRAIETMNGMLLNDRKVFVGHFKSRKEREAELGAKAMEFTNVYIKNFSEDIDHEKLKSIFSEFGKTLSVCVMTDERGRSRGFGFVNFENHGDARRAVTEMNGKELNGRVLYVGRAQKRLERQGELKRKFEQIKQERIQRYQGVNLYVKNLDDSIDDEKLRKEFAPYGTITSAKVMTDGGHSRGFGFVCFSSPEEATKAVTEMNGRIVSTKPLYVALAQRKEERKAILTNQYMQRLASIRAIPSPAIPTTYQQSSGYYMTSVPQVGGRVYMHVTAGAGAVVRGASQYKYSAGVRYVQQVISVPAPVIHQVVPNTEPAVHVRGQEPLTASMLAAAPLKEQKQLLGTKHTIVLFAVGENVSFQKKKVSEAIILLAAEHCSGCVFTVCVLWMG</sequence>
<feature type="domain" description="RRM" evidence="4">
    <location>
        <begin position="294"/>
        <end position="370"/>
    </location>
</feature>
<dbReference type="FunFam" id="3.30.70.330:FF:000049">
    <property type="entry name" value="Polyadenylate-binding protein"/>
    <property type="match status" value="1"/>
</dbReference>
<dbReference type="Ensembl" id="ENSSRHT00000037191.1">
    <property type="protein sequence ID" value="ENSSRHP00000036137.1"/>
    <property type="gene ID" value="ENSSRHG00000018539.1"/>
</dbReference>
<dbReference type="FunFam" id="3.30.70.330:FF:000003">
    <property type="entry name" value="Polyadenylate-binding protein"/>
    <property type="match status" value="1"/>
</dbReference>
<dbReference type="FunFam" id="3.30.70.330:FF:000042">
    <property type="entry name" value="Polyadenylate-binding protein"/>
    <property type="match status" value="1"/>
</dbReference>
<dbReference type="SUPFAM" id="SSF54928">
    <property type="entry name" value="RNA-binding domain, RBD"/>
    <property type="match status" value="2"/>
</dbReference>
<dbReference type="Proteomes" id="UP000472270">
    <property type="component" value="Unassembled WGS sequence"/>
</dbReference>
<feature type="domain" description="RRM" evidence="4">
    <location>
        <begin position="99"/>
        <end position="175"/>
    </location>
</feature>
<dbReference type="CDD" id="cd12381">
    <property type="entry name" value="RRM4_I_PABPs"/>
    <property type="match status" value="1"/>
</dbReference>
<dbReference type="CDD" id="cd12380">
    <property type="entry name" value="RRM3_I_PABPs"/>
    <property type="match status" value="1"/>
</dbReference>
<keyword evidence="2 3" id="KW-0694">RNA-binding</keyword>
<dbReference type="PANTHER" id="PTHR24012">
    <property type="entry name" value="RNA BINDING PROTEIN"/>
    <property type="match status" value="1"/>
</dbReference>
<dbReference type="GO" id="GO:0010628">
    <property type="term" value="P:positive regulation of gene expression"/>
    <property type="evidence" value="ECO:0007669"/>
    <property type="project" value="UniProtKB-ARBA"/>
</dbReference>
<dbReference type="PROSITE" id="PS50102">
    <property type="entry name" value="RRM"/>
    <property type="match status" value="4"/>
</dbReference>
<dbReference type="Pfam" id="PF00076">
    <property type="entry name" value="RRM_1"/>
    <property type="match status" value="4"/>
</dbReference>
<evidence type="ECO:0000256" key="1">
    <source>
        <dbReference type="ARBA" id="ARBA00022737"/>
    </source>
</evidence>
<dbReference type="AlphaFoldDB" id="A0A673IEP3"/>
<feature type="domain" description="RRM" evidence="4">
    <location>
        <begin position="11"/>
        <end position="89"/>
    </location>
</feature>
<dbReference type="InterPro" id="IPR035979">
    <property type="entry name" value="RBD_domain_sf"/>
</dbReference>
<dbReference type="InterPro" id="IPR012677">
    <property type="entry name" value="Nucleotide-bd_a/b_plait_sf"/>
</dbReference>
<keyword evidence="6" id="KW-1185">Reference proteome</keyword>
<keyword evidence="1" id="KW-0677">Repeat</keyword>
<dbReference type="InterPro" id="IPR006515">
    <property type="entry name" value="PABP_1234"/>
</dbReference>
<reference evidence="5" key="2">
    <citation type="submission" date="2025-09" db="UniProtKB">
        <authorList>
            <consortium name="Ensembl"/>
        </authorList>
    </citation>
    <scope>IDENTIFICATION</scope>
</reference>
<reference evidence="5" key="1">
    <citation type="submission" date="2025-08" db="UniProtKB">
        <authorList>
            <consortium name="Ensembl"/>
        </authorList>
    </citation>
    <scope>IDENTIFICATION</scope>
</reference>
<protein>
    <submittedName>
        <fullName evidence="5">Embryonic polyadenylate-binding protein B-like</fullName>
    </submittedName>
</protein>
<gene>
    <name evidence="5" type="primary">LOC107739647</name>
</gene>
<dbReference type="InterPro" id="IPR036053">
    <property type="entry name" value="PABP-dom"/>
</dbReference>
<dbReference type="Gene3D" id="3.30.70.330">
    <property type="match status" value="4"/>
</dbReference>
<dbReference type="NCBIfam" id="TIGR01628">
    <property type="entry name" value="PABP-1234"/>
    <property type="match status" value="1"/>
</dbReference>
<dbReference type="SMART" id="SM00361">
    <property type="entry name" value="RRM_1"/>
    <property type="match status" value="3"/>
</dbReference>
<dbReference type="InterPro" id="IPR003954">
    <property type="entry name" value="RRM_euk-type"/>
</dbReference>
<dbReference type="InterPro" id="IPR045305">
    <property type="entry name" value="RRM2_I_PABPs"/>
</dbReference>
<feature type="domain" description="RRM" evidence="4">
    <location>
        <begin position="191"/>
        <end position="268"/>
    </location>
</feature>
<evidence type="ECO:0000259" key="4">
    <source>
        <dbReference type="PROSITE" id="PS50102"/>
    </source>
</evidence>
<accession>A0A673IEP3</accession>
<evidence type="ECO:0000313" key="6">
    <source>
        <dbReference type="Proteomes" id="UP000472270"/>
    </source>
</evidence>
<dbReference type="CDD" id="cd12378">
    <property type="entry name" value="RRM1_I_PABPs"/>
    <property type="match status" value="1"/>
</dbReference>
<dbReference type="CDD" id="cd12379">
    <property type="entry name" value="RRM2_I_PABPs"/>
    <property type="match status" value="1"/>
</dbReference>
<proteinExistence type="predicted"/>
<name>A0A673IEP3_9TELE</name>
<dbReference type="InterPro" id="IPR034364">
    <property type="entry name" value="PABP_RRM1"/>
</dbReference>
<organism evidence="5 6">
    <name type="scientific">Sinocyclocheilus rhinocerous</name>
    <dbReference type="NCBI Taxonomy" id="307959"/>
    <lineage>
        <taxon>Eukaryota</taxon>
        <taxon>Metazoa</taxon>
        <taxon>Chordata</taxon>
        <taxon>Craniata</taxon>
        <taxon>Vertebrata</taxon>
        <taxon>Euteleostomi</taxon>
        <taxon>Actinopterygii</taxon>
        <taxon>Neopterygii</taxon>
        <taxon>Teleostei</taxon>
        <taxon>Ostariophysi</taxon>
        <taxon>Cypriniformes</taxon>
        <taxon>Cyprinidae</taxon>
        <taxon>Cyprininae</taxon>
        <taxon>Sinocyclocheilus</taxon>
    </lineage>
</organism>
<evidence type="ECO:0000256" key="3">
    <source>
        <dbReference type="PROSITE-ProRule" id="PRU00176"/>
    </source>
</evidence>
<dbReference type="SUPFAM" id="SSF63570">
    <property type="entry name" value="PABC (PABP) domain"/>
    <property type="match status" value="1"/>
</dbReference>